<keyword evidence="2" id="KW-0201">Cytochrome c-type biogenesis</keyword>
<proteinExistence type="predicted"/>
<dbReference type="InterPro" id="IPR036249">
    <property type="entry name" value="Thioredoxin-like_sf"/>
</dbReference>
<dbReference type="PANTHER" id="PTHR42852:SF6">
    <property type="entry name" value="THIOL:DISULFIDE INTERCHANGE PROTEIN DSBE"/>
    <property type="match status" value="1"/>
</dbReference>
<gene>
    <name evidence="6" type="ORF">EOD40_10820</name>
</gene>
<dbReference type="PROSITE" id="PS51352">
    <property type="entry name" value="THIOREDOXIN_2"/>
    <property type="match status" value="1"/>
</dbReference>
<dbReference type="CDD" id="cd02966">
    <property type="entry name" value="TlpA_like_family"/>
    <property type="match status" value="1"/>
</dbReference>
<evidence type="ECO:0000256" key="2">
    <source>
        <dbReference type="ARBA" id="ARBA00022748"/>
    </source>
</evidence>
<reference evidence="6 7" key="1">
    <citation type="submission" date="2019-01" db="EMBL/GenBank/DDBJ databases">
        <authorList>
            <person name="Chen W.-M."/>
        </authorList>
    </citation>
    <scope>NUCLEOTIDE SEQUENCE [LARGE SCALE GENOMIC DNA]</scope>
    <source>
        <strain evidence="6 7">BBQ-12</strain>
    </source>
</reference>
<evidence type="ECO:0000313" key="6">
    <source>
        <dbReference type="EMBL" id="RVT75428.1"/>
    </source>
</evidence>
<dbReference type="Gene3D" id="3.40.30.10">
    <property type="entry name" value="Glutaredoxin"/>
    <property type="match status" value="1"/>
</dbReference>
<dbReference type="EMBL" id="SACJ01000006">
    <property type="protein sequence ID" value="RVT75428.1"/>
    <property type="molecule type" value="Genomic_DNA"/>
</dbReference>
<evidence type="ECO:0000313" key="7">
    <source>
        <dbReference type="Proteomes" id="UP000285211"/>
    </source>
</evidence>
<evidence type="ECO:0000256" key="4">
    <source>
        <dbReference type="ARBA" id="ARBA00023284"/>
    </source>
</evidence>
<dbReference type="InterPro" id="IPR000866">
    <property type="entry name" value="AhpC/TSA"/>
</dbReference>
<protein>
    <submittedName>
        <fullName evidence="6">TlpA family protein disulfide reductase</fullName>
    </submittedName>
</protein>
<keyword evidence="7" id="KW-1185">Reference proteome</keyword>
<keyword evidence="3" id="KW-1015">Disulfide bond</keyword>
<evidence type="ECO:0000259" key="5">
    <source>
        <dbReference type="PROSITE" id="PS51352"/>
    </source>
</evidence>
<dbReference type="PANTHER" id="PTHR42852">
    <property type="entry name" value="THIOL:DISULFIDE INTERCHANGE PROTEIN DSBE"/>
    <property type="match status" value="1"/>
</dbReference>
<evidence type="ECO:0000256" key="1">
    <source>
        <dbReference type="ARBA" id="ARBA00004196"/>
    </source>
</evidence>
<sequence>MSLKESLGKVTIVDFWASWCGPCRKENPNVVAIYKEFHSKGLNIIGVSLDEDANKWKEAIAKDKLTWTQVSNLKGWQEPIAAQYKVEAIPATFILDASGKVVAKDLRDAELRAKIIELLAK</sequence>
<dbReference type="OrthoDB" id="9815205at2"/>
<dbReference type="InterPro" id="IPR017937">
    <property type="entry name" value="Thioredoxin_CS"/>
</dbReference>
<evidence type="ECO:0000256" key="3">
    <source>
        <dbReference type="ARBA" id="ARBA00023157"/>
    </source>
</evidence>
<accession>A0A437KTK4</accession>
<dbReference type="SUPFAM" id="SSF52833">
    <property type="entry name" value="Thioredoxin-like"/>
    <property type="match status" value="1"/>
</dbReference>
<organism evidence="6 7">
    <name type="scientific">Flavobacterium sufflavum</name>
    <dbReference type="NCBI Taxonomy" id="1921138"/>
    <lineage>
        <taxon>Bacteria</taxon>
        <taxon>Pseudomonadati</taxon>
        <taxon>Bacteroidota</taxon>
        <taxon>Flavobacteriia</taxon>
        <taxon>Flavobacteriales</taxon>
        <taxon>Flavobacteriaceae</taxon>
        <taxon>Flavobacterium</taxon>
    </lineage>
</organism>
<keyword evidence="4" id="KW-0676">Redox-active center</keyword>
<dbReference type="PROSITE" id="PS00194">
    <property type="entry name" value="THIOREDOXIN_1"/>
    <property type="match status" value="1"/>
</dbReference>
<dbReference type="Proteomes" id="UP000285211">
    <property type="component" value="Unassembled WGS sequence"/>
</dbReference>
<name>A0A437KTK4_9FLAO</name>
<dbReference type="InterPro" id="IPR013766">
    <property type="entry name" value="Thioredoxin_domain"/>
</dbReference>
<dbReference type="GO" id="GO:0017004">
    <property type="term" value="P:cytochrome complex assembly"/>
    <property type="evidence" value="ECO:0007669"/>
    <property type="project" value="UniProtKB-KW"/>
</dbReference>
<dbReference type="InterPro" id="IPR050553">
    <property type="entry name" value="Thioredoxin_ResA/DsbE_sf"/>
</dbReference>
<comment type="caution">
    <text evidence="6">The sequence shown here is derived from an EMBL/GenBank/DDBJ whole genome shotgun (WGS) entry which is preliminary data.</text>
</comment>
<dbReference type="RefSeq" id="WP_128195750.1">
    <property type="nucleotide sequence ID" value="NZ_SACJ01000006.1"/>
</dbReference>
<dbReference type="Pfam" id="PF00578">
    <property type="entry name" value="AhpC-TSA"/>
    <property type="match status" value="1"/>
</dbReference>
<comment type="subcellular location">
    <subcellularLocation>
        <location evidence="1">Cell envelope</location>
    </subcellularLocation>
</comment>
<dbReference type="AlphaFoldDB" id="A0A437KTK4"/>
<feature type="domain" description="Thioredoxin" evidence="5">
    <location>
        <begin position="1"/>
        <end position="121"/>
    </location>
</feature>
<dbReference type="GO" id="GO:0030313">
    <property type="term" value="C:cell envelope"/>
    <property type="evidence" value="ECO:0007669"/>
    <property type="project" value="UniProtKB-SubCell"/>
</dbReference>